<name>A0A2K3MGN0_TRIPR</name>
<accession>A0A2K3MGN0</accession>
<evidence type="ECO:0000313" key="2">
    <source>
        <dbReference type="EMBL" id="PNX89947.1"/>
    </source>
</evidence>
<feature type="region of interest" description="Disordered" evidence="1">
    <location>
        <begin position="1"/>
        <end position="21"/>
    </location>
</feature>
<organism evidence="2 3">
    <name type="scientific">Trifolium pratense</name>
    <name type="common">Red clover</name>
    <dbReference type="NCBI Taxonomy" id="57577"/>
    <lineage>
        <taxon>Eukaryota</taxon>
        <taxon>Viridiplantae</taxon>
        <taxon>Streptophyta</taxon>
        <taxon>Embryophyta</taxon>
        <taxon>Tracheophyta</taxon>
        <taxon>Spermatophyta</taxon>
        <taxon>Magnoliopsida</taxon>
        <taxon>eudicotyledons</taxon>
        <taxon>Gunneridae</taxon>
        <taxon>Pentapetalae</taxon>
        <taxon>rosids</taxon>
        <taxon>fabids</taxon>
        <taxon>Fabales</taxon>
        <taxon>Fabaceae</taxon>
        <taxon>Papilionoideae</taxon>
        <taxon>50 kb inversion clade</taxon>
        <taxon>NPAAA clade</taxon>
        <taxon>Hologalegina</taxon>
        <taxon>IRL clade</taxon>
        <taxon>Trifolieae</taxon>
        <taxon>Trifolium</taxon>
    </lineage>
</organism>
<sequence>MKVKSENEDKNEEERKNEPKFESYHFSADLRGYCPVRSFENGDFSPVGTWVEAKTSPRVVWGGNGEASSAHSRLR</sequence>
<dbReference type="EMBL" id="ASHM01061360">
    <property type="protein sequence ID" value="PNX89947.1"/>
    <property type="molecule type" value="Genomic_DNA"/>
</dbReference>
<comment type="caution">
    <text evidence="2">The sequence shown here is derived from an EMBL/GenBank/DDBJ whole genome shotgun (WGS) entry which is preliminary data.</text>
</comment>
<gene>
    <name evidence="2" type="ORF">L195_g046070</name>
</gene>
<reference evidence="2 3" key="1">
    <citation type="journal article" date="2014" name="Am. J. Bot.">
        <title>Genome assembly and annotation for red clover (Trifolium pratense; Fabaceae).</title>
        <authorList>
            <person name="Istvanek J."/>
            <person name="Jaros M."/>
            <person name="Krenek A."/>
            <person name="Repkova J."/>
        </authorList>
    </citation>
    <scope>NUCLEOTIDE SEQUENCE [LARGE SCALE GENOMIC DNA]</scope>
    <source>
        <strain evidence="3">cv. Tatra</strain>
        <tissue evidence="2">Young leaves</tissue>
    </source>
</reference>
<evidence type="ECO:0000313" key="3">
    <source>
        <dbReference type="Proteomes" id="UP000236291"/>
    </source>
</evidence>
<dbReference type="Proteomes" id="UP000236291">
    <property type="component" value="Unassembled WGS sequence"/>
</dbReference>
<reference evidence="2 3" key="2">
    <citation type="journal article" date="2017" name="Front. Plant Sci.">
        <title>Gene Classification and Mining of Molecular Markers Useful in Red Clover (Trifolium pratense) Breeding.</title>
        <authorList>
            <person name="Istvanek J."/>
            <person name="Dluhosova J."/>
            <person name="Dluhos P."/>
            <person name="Patkova L."/>
            <person name="Nedelnik J."/>
            <person name="Repkova J."/>
        </authorList>
    </citation>
    <scope>NUCLEOTIDE SEQUENCE [LARGE SCALE GENOMIC DNA]</scope>
    <source>
        <strain evidence="3">cv. Tatra</strain>
        <tissue evidence="2">Young leaves</tissue>
    </source>
</reference>
<protein>
    <submittedName>
        <fullName evidence="2">Uncharacterized protein</fullName>
    </submittedName>
</protein>
<evidence type="ECO:0000256" key="1">
    <source>
        <dbReference type="SAM" id="MobiDB-lite"/>
    </source>
</evidence>
<dbReference type="AlphaFoldDB" id="A0A2K3MGN0"/>
<proteinExistence type="predicted"/>